<sequence length="251" mass="28298">MTGRTSWQEWQRRWDLQQGNYLPERERTLSLMLDIIRRTTGPNPRLLDLGCGPGSLLTRAFQHLPGGDLVGVDLDPLLLEIARNVAGDRGMFLQADFCQEGWDLPLDDRHFDAVCSASVIHYLHPSQLDPLLTTLANRLRPGGILLIADTFRLGRQHRPRLDQLAVDLRQHHWDGEGTAGAETWTQWWQAARAEPAFEQLFRQRDKALAGVVDHQAELTVSMVTIALEHAGFSEIATLDQTADHHLIAAVR</sequence>
<dbReference type="Proteomes" id="UP000007967">
    <property type="component" value="Chromosome"/>
</dbReference>
<dbReference type="STRING" id="479435.Kfla_4082"/>
<evidence type="ECO:0000256" key="2">
    <source>
        <dbReference type="ARBA" id="ARBA00022679"/>
    </source>
</evidence>
<dbReference type="Gene3D" id="3.40.50.150">
    <property type="entry name" value="Vaccinia Virus protein VP39"/>
    <property type="match status" value="1"/>
</dbReference>
<dbReference type="eggNOG" id="COG0500">
    <property type="taxonomic scope" value="Bacteria"/>
</dbReference>
<evidence type="ECO:0000313" key="6">
    <source>
        <dbReference type="Proteomes" id="UP000007967"/>
    </source>
</evidence>
<keyword evidence="3" id="KW-0949">S-adenosyl-L-methionine</keyword>
<reference evidence="5 6" key="2">
    <citation type="journal article" date="2010" name="Stand. Genomic Sci.">
        <title>Complete genome sequence of Kribbella flavida type strain (IFO 14399).</title>
        <authorList>
            <person name="Pukall R."/>
            <person name="Lapidus A."/>
            <person name="Glavina Del Rio T."/>
            <person name="Copeland A."/>
            <person name="Tice H."/>
            <person name="Cheng J.-F."/>
            <person name="Lucas S."/>
            <person name="Chen F."/>
            <person name="Nolan M."/>
            <person name="LaButti K."/>
            <person name="Pati A."/>
            <person name="Ivanova N."/>
            <person name="Mavrommatis K."/>
            <person name="Mikhailova N."/>
            <person name="Pitluck S."/>
            <person name="Bruce D."/>
            <person name="Goodwin L."/>
            <person name="Land M."/>
            <person name="Hauser L."/>
            <person name="Chang Y.-J."/>
            <person name="Jeffries C.D."/>
            <person name="Chen A."/>
            <person name="Palaniappan K."/>
            <person name="Chain P."/>
            <person name="Rohde M."/>
            <person name="Goeker M."/>
            <person name="Bristow J."/>
            <person name="Eisen J.A."/>
            <person name="Markowitz V."/>
            <person name="Hugenholtz P."/>
            <person name="Kyrpides N.C."/>
            <person name="Klenk H.-P."/>
            <person name="Brettin T."/>
        </authorList>
    </citation>
    <scope>NUCLEOTIDE SEQUENCE [LARGE SCALE GENOMIC DNA]</scope>
    <source>
        <strain evidence="6">DSM 17836 / JCM 10339 / NBRC 14399</strain>
    </source>
</reference>
<dbReference type="CDD" id="cd02440">
    <property type="entry name" value="AdoMet_MTases"/>
    <property type="match status" value="1"/>
</dbReference>
<dbReference type="OrthoDB" id="3286690at2"/>
<dbReference type="Pfam" id="PF13649">
    <property type="entry name" value="Methyltransf_25"/>
    <property type="match status" value="1"/>
</dbReference>
<keyword evidence="2 5" id="KW-0808">Transferase</keyword>
<dbReference type="GO" id="GO:0032259">
    <property type="term" value="P:methylation"/>
    <property type="evidence" value="ECO:0007669"/>
    <property type="project" value="UniProtKB-KW"/>
</dbReference>
<evidence type="ECO:0000256" key="3">
    <source>
        <dbReference type="ARBA" id="ARBA00022691"/>
    </source>
</evidence>
<dbReference type="PANTHER" id="PTHR43464">
    <property type="entry name" value="METHYLTRANSFERASE"/>
    <property type="match status" value="1"/>
</dbReference>
<name>D2PSJ1_KRIFD</name>
<dbReference type="PANTHER" id="PTHR43464:SF19">
    <property type="entry name" value="UBIQUINONE BIOSYNTHESIS O-METHYLTRANSFERASE, MITOCHONDRIAL"/>
    <property type="match status" value="1"/>
</dbReference>
<evidence type="ECO:0000259" key="4">
    <source>
        <dbReference type="Pfam" id="PF13649"/>
    </source>
</evidence>
<organism evidence="5 6">
    <name type="scientific">Kribbella flavida (strain DSM 17836 / JCM 10339 / NBRC 14399)</name>
    <dbReference type="NCBI Taxonomy" id="479435"/>
    <lineage>
        <taxon>Bacteria</taxon>
        <taxon>Bacillati</taxon>
        <taxon>Actinomycetota</taxon>
        <taxon>Actinomycetes</taxon>
        <taxon>Propionibacteriales</taxon>
        <taxon>Kribbellaceae</taxon>
        <taxon>Kribbella</taxon>
    </lineage>
</organism>
<dbReference type="RefSeq" id="WP_012921683.1">
    <property type="nucleotide sequence ID" value="NC_013729.1"/>
</dbReference>
<dbReference type="GO" id="GO:0008168">
    <property type="term" value="F:methyltransferase activity"/>
    <property type="evidence" value="ECO:0007669"/>
    <property type="project" value="UniProtKB-KW"/>
</dbReference>
<keyword evidence="1 5" id="KW-0489">Methyltransferase</keyword>
<dbReference type="KEGG" id="kfl:Kfla_4082"/>
<protein>
    <submittedName>
        <fullName evidence="5">Methyltransferase type 11</fullName>
    </submittedName>
</protein>
<reference evidence="6" key="1">
    <citation type="submission" date="2009-09" db="EMBL/GenBank/DDBJ databases">
        <title>The complete genome of Kribbella flavida DSM 17836.</title>
        <authorList>
            <consortium name="US DOE Joint Genome Institute (JGI-PGF)"/>
            <person name="Lucas S."/>
            <person name="Copeland A."/>
            <person name="Lapidus A."/>
            <person name="Glavina del Rio T."/>
            <person name="Dalin E."/>
            <person name="Tice H."/>
            <person name="Bruce D."/>
            <person name="Goodwin L."/>
            <person name="Pitluck S."/>
            <person name="Kyrpides N."/>
            <person name="Mavromatis K."/>
            <person name="Ivanova N."/>
            <person name="Saunders E."/>
            <person name="Brettin T."/>
            <person name="Detter J.C."/>
            <person name="Han C."/>
            <person name="Larimer F."/>
            <person name="Land M."/>
            <person name="Hauser L."/>
            <person name="Markowitz V."/>
            <person name="Cheng J.-F."/>
            <person name="Hugenholtz P."/>
            <person name="Woyke T."/>
            <person name="Wu D."/>
            <person name="Pukall R."/>
            <person name="Klenk H.-P."/>
            <person name="Eisen J.A."/>
        </authorList>
    </citation>
    <scope>NUCLEOTIDE SEQUENCE [LARGE SCALE GENOMIC DNA]</scope>
    <source>
        <strain evidence="6">DSM 17836 / JCM 10339 / NBRC 14399</strain>
    </source>
</reference>
<dbReference type="HOGENOM" id="CLU_090249_0_0_11"/>
<evidence type="ECO:0000313" key="5">
    <source>
        <dbReference type="EMBL" id="ADB33129.1"/>
    </source>
</evidence>
<proteinExistence type="predicted"/>
<dbReference type="SUPFAM" id="SSF53335">
    <property type="entry name" value="S-adenosyl-L-methionine-dependent methyltransferases"/>
    <property type="match status" value="1"/>
</dbReference>
<dbReference type="AlphaFoldDB" id="D2PSJ1"/>
<accession>D2PSJ1</accession>
<dbReference type="EMBL" id="CP001736">
    <property type="protein sequence ID" value="ADB33129.1"/>
    <property type="molecule type" value="Genomic_DNA"/>
</dbReference>
<keyword evidence="6" id="KW-1185">Reference proteome</keyword>
<gene>
    <name evidence="5" type="ordered locus">Kfla_4082</name>
</gene>
<dbReference type="InterPro" id="IPR029063">
    <property type="entry name" value="SAM-dependent_MTases_sf"/>
</dbReference>
<evidence type="ECO:0000256" key="1">
    <source>
        <dbReference type="ARBA" id="ARBA00022603"/>
    </source>
</evidence>
<feature type="domain" description="Methyltransferase" evidence="4">
    <location>
        <begin position="47"/>
        <end position="143"/>
    </location>
</feature>
<dbReference type="InterPro" id="IPR041698">
    <property type="entry name" value="Methyltransf_25"/>
</dbReference>